<dbReference type="InterPro" id="IPR045053">
    <property type="entry name" value="MAN-like"/>
</dbReference>
<reference evidence="9 10" key="1">
    <citation type="submission" date="2016-10" db="EMBL/GenBank/DDBJ databases">
        <title>Description of Gloeomargarita lithophora gen. nov., sp. nov., a thylakoid-bearing basal-branching cyanobacterium with intracellular carbonates, and proposal for Gloeomargaritales ord. nov.</title>
        <authorList>
            <person name="Moreira D."/>
            <person name="Tavera R."/>
            <person name="Benzerara K."/>
            <person name="Skouri-Panet F."/>
            <person name="Couradeau E."/>
            <person name="Gerard E."/>
            <person name="Loussert C."/>
            <person name="Novelo E."/>
            <person name="Zivanovic Y."/>
            <person name="Lopez-Garcia P."/>
        </authorList>
    </citation>
    <scope>NUCLEOTIDE SEQUENCE [LARGE SCALE GENOMIC DNA]</scope>
    <source>
        <strain evidence="9 10">D10</strain>
    </source>
</reference>
<evidence type="ECO:0000256" key="6">
    <source>
        <dbReference type="ARBA" id="ARBA00022801"/>
    </source>
</evidence>
<dbReference type="PANTHER" id="PTHR31451">
    <property type="match status" value="1"/>
</dbReference>
<dbReference type="GO" id="GO:0005975">
    <property type="term" value="P:carbohydrate metabolic process"/>
    <property type="evidence" value="ECO:0007669"/>
    <property type="project" value="InterPro"/>
</dbReference>
<keyword evidence="4" id="KW-0964">Secreted</keyword>
<dbReference type="GO" id="GO:0016985">
    <property type="term" value="F:mannan endo-1,4-beta-mannosidase activity"/>
    <property type="evidence" value="ECO:0007669"/>
    <property type="project" value="TreeGrafter"/>
</dbReference>
<organism evidence="9 10">
    <name type="scientific">Gloeomargarita lithophora Alchichica-D10</name>
    <dbReference type="NCBI Taxonomy" id="1188229"/>
    <lineage>
        <taxon>Bacteria</taxon>
        <taxon>Bacillati</taxon>
        <taxon>Cyanobacteriota</taxon>
        <taxon>Cyanophyceae</taxon>
        <taxon>Gloeomargaritales</taxon>
        <taxon>Gloeomargaritaceae</taxon>
        <taxon>Gloeomargarita</taxon>
    </lineage>
</organism>
<dbReference type="PANTHER" id="PTHR31451:SF39">
    <property type="entry name" value="MANNAN ENDO-1,4-BETA-MANNOSIDASE 1"/>
    <property type="match status" value="1"/>
</dbReference>
<name>A0A1J0ADP5_9CYAN</name>
<proteinExistence type="predicted"/>
<dbReference type="KEGG" id="glt:GlitD10_1706"/>
<evidence type="ECO:0000259" key="8">
    <source>
        <dbReference type="Pfam" id="PF26410"/>
    </source>
</evidence>
<dbReference type="AlphaFoldDB" id="A0A1J0ADP5"/>
<feature type="domain" description="Glycoside hydrolase family 5" evidence="8">
    <location>
        <begin position="107"/>
        <end position="274"/>
    </location>
</feature>
<dbReference type="Pfam" id="PF26410">
    <property type="entry name" value="GH5_mannosidase"/>
    <property type="match status" value="1"/>
</dbReference>
<comment type="subcellular location">
    <subcellularLocation>
        <location evidence="2">Secreted</location>
    </subcellularLocation>
</comment>
<evidence type="ECO:0000256" key="5">
    <source>
        <dbReference type="ARBA" id="ARBA00022729"/>
    </source>
</evidence>
<comment type="catalytic activity">
    <reaction evidence="1">
        <text>Random hydrolysis of (1-&gt;4)-beta-D-mannosidic linkages in mannans, galactomannans and glucomannans.</text>
        <dbReference type="EC" id="3.2.1.78"/>
    </reaction>
</comment>
<keyword evidence="5" id="KW-0732">Signal</keyword>
<dbReference type="EC" id="3.2.1.78" evidence="3"/>
<evidence type="ECO:0000256" key="1">
    <source>
        <dbReference type="ARBA" id="ARBA00001678"/>
    </source>
</evidence>
<dbReference type="Proteomes" id="UP000180235">
    <property type="component" value="Chromosome"/>
</dbReference>
<dbReference type="EMBL" id="CP017675">
    <property type="protein sequence ID" value="APB34031.1"/>
    <property type="molecule type" value="Genomic_DNA"/>
</dbReference>
<evidence type="ECO:0000313" key="9">
    <source>
        <dbReference type="EMBL" id="APB34031.1"/>
    </source>
</evidence>
<dbReference type="PROSITE" id="PS00659">
    <property type="entry name" value="GLYCOSYL_HYDROL_F5"/>
    <property type="match status" value="1"/>
</dbReference>
<dbReference type="STRING" id="1188229.GlitD10_1706"/>
<dbReference type="InterPro" id="IPR001547">
    <property type="entry name" value="Glyco_hydro_5"/>
</dbReference>
<evidence type="ECO:0000256" key="7">
    <source>
        <dbReference type="ARBA" id="ARBA00023295"/>
    </source>
</evidence>
<evidence type="ECO:0000256" key="3">
    <source>
        <dbReference type="ARBA" id="ARBA00012706"/>
    </source>
</evidence>
<accession>A0A1J0ADP5</accession>
<evidence type="ECO:0000256" key="4">
    <source>
        <dbReference type="ARBA" id="ARBA00022525"/>
    </source>
</evidence>
<dbReference type="InterPro" id="IPR017853">
    <property type="entry name" value="GH"/>
</dbReference>
<evidence type="ECO:0000313" key="10">
    <source>
        <dbReference type="Proteomes" id="UP000180235"/>
    </source>
</evidence>
<keyword evidence="7" id="KW-0326">Glycosidase</keyword>
<dbReference type="GO" id="GO:0005576">
    <property type="term" value="C:extracellular region"/>
    <property type="evidence" value="ECO:0007669"/>
    <property type="project" value="UniProtKB-SubCell"/>
</dbReference>
<keyword evidence="6" id="KW-0378">Hydrolase</keyword>
<gene>
    <name evidence="9" type="ORF">GlitD10_1706</name>
</gene>
<dbReference type="Gene3D" id="3.20.20.80">
    <property type="entry name" value="Glycosidases"/>
    <property type="match status" value="1"/>
</dbReference>
<sequence length="448" mass="51673">MMRISLPRRALLSGAISLSLTATLSRKIMAQIPRLYGVNAYYLLVESYRKVQQQPGRVIKDVVMDYLIQDLRLPELRRRSRINAIRFWAFNDYPVSAVGVPDGSFDAALWLEPNRVVQPVLSLLNILVEGLSALDFYLFPVLGNYWLSYGGILRYLEWVGAIPKGTWLNAFTTLQDQDKYLKYGADFYLNPRVEQLFQNHTGQVLSILSKYPKVIGIDILNEPRGKGFYAQQNRPVKPQVYMQVVVADWLQRQAVFIQKNMSSSVYITSGEEGWFAQSPRLPLNYLKSDPQTQEGVDLSTNMTRPNLTMGTIHMYTHPAAELQKTSLAGLPFTDRRGWDFLLRTDRPGSWENYKNLGDEWLRSRSLAMDKKPWYLGELGWCRPRSDADKRPLSNRELQDDRITLYRHWTELAFSLKAQGVFLWLLDGLQHQDEFYGMTQAQIQAIFPA</sequence>
<protein>
    <recommendedName>
        <fullName evidence="3">mannan endo-1,4-beta-mannosidase</fullName>
        <ecNumber evidence="3">3.2.1.78</ecNumber>
    </recommendedName>
</protein>
<dbReference type="SUPFAM" id="SSF51445">
    <property type="entry name" value="(Trans)glycosidases"/>
    <property type="match status" value="1"/>
</dbReference>
<dbReference type="InterPro" id="IPR018087">
    <property type="entry name" value="Glyco_hydro_5_CS"/>
</dbReference>
<keyword evidence="10" id="KW-1185">Reference proteome</keyword>
<evidence type="ECO:0000256" key="2">
    <source>
        <dbReference type="ARBA" id="ARBA00004613"/>
    </source>
</evidence>